<feature type="compositionally biased region" description="Basic residues" evidence="1">
    <location>
        <begin position="7"/>
        <end position="17"/>
    </location>
</feature>
<feature type="compositionally biased region" description="Basic and acidic residues" evidence="1">
    <location>
        <begin position="26"/>
        <end position="42"/>
    </location>
</feature>
<accession>A0ABT7L7Y9</accession>
<reference evidence="2 3" key="1">
    <citation type="submission" date="2023-06" db="EMBL/GenBank/DDBJ databases">
        <title>Aquibacillus rhizosphaerae LR5S19.</title>
        <authorList>
            <person name="Sun J.-Q."/>
        </authorList>
    </citation>
    <scope>NUCLEOTIDE SEQUENCE [LARGE SCALE GENOMIC DNA]</scope>
    <source>
        <strain evidence="2 3">LR5S19</strain>
    </source>
</reference>
<evidence type="ECO:0000256" key="1">
    <source>
        <dbReference type="SAM" id="MobiDB-lite"/>
    </source>
</evidence>
<gene>
    <name evidence="2" type="ORF">QQS35_09645</name>
</gene>
<proteinExistence type="predicted"/>
<organism evidence="2 3">
    <name type="scientific">Aquibacillus rhizosphaerae</name>
    <dbReference type="NCBI Taxonomy" id="3051431"/>
    <lineage>
        <taxon>Bacteria</taxon>
        <taxon>Bacillati</taxon>
        <taxon>Bacillota</taxon>
        <taxon>Bacilli</taxon>
        <taxon>Bacillales</taxon>
        <taxon>Bacillaceae</taxon>
        <taxon>Aquibacillus</taxon>
    </lineage>
</organism>
<evidence type="ECO:0000313" key="3">
    <source>
        <dbReference type="Proteomes" id="UP001235343"/>
    </source>
</evidence>
<dbReference type="EMBL" id="JASTZU010000034">
    <property type="protein sequence ID" value="MDL4840711.1"/>
    <property type="molecule type" value="Genomic_DNA"/>
</dbReference>
<sequence>MTNNKRINNRNKNKKSHPFAEELSDGGERDKVIKNQQKEQAD</sequence>
<keyword evidence="3" id="KW-1185">Reference proteome</keyword>
<dbReference type="RefSeq" id="WP_285931842.1">
    <property type="nucleotide sequence ID" value="NZ_JASTZU010000034.1"/>
</dbReference>
<comment type="caution">
    <text evidence="2">The sequence shown here is derived from an EMBL/GenBank/DDBJ whole genome shotgun (WGS) entry which is preliminary data.</text>
</comment>
<name>A0ABT7L7Y9_9BACI</name>
<feature type="region of interest" description="Disordered" evidence="1">
    <location>
        <begin position="1"/>
        <end position="42"/>
    </location>
</feature>
<protein>
    <submittedName>
        <fullName evidence="2">Uncharacterized protein</fullName>
    </submittedName>
</protein>
<dbReference type="Proteomes" id="UP001235343">
    <property type="component" value="Unassembled WGS sequence"/>
</dbReference>
<evidence type="ECO:0000313" key="2">
    <source>
        <dbReference type="EMBL" id="MDL4840711.1"/>
    </source>
</evidence>